<evidence type="ECO:0000256" key="1">
    <source>
        <dbReference type="SAM" id="MobiDB-lite"/>
    </source>
</evidence>
<dbReference type="Pfam" id="PF04450">
    <property type="entry name" value="BSP"/>
    <property type="match status" value="2"/>
</dbReference>
<protein>
    <submittedName>
        <fullName evidence="2">Uncharacterized protein</fullName>
    </submittedName>
</protein>
<proteinExistence type="predicted"/>
<dbReference type="Proteomes" id="UP001497453">
    <property type="component" value="Chromosome 1"/>
</dbReference>
<dbReference type="PANTHER" id="PTHR33321">
    <property type="match status" value="1"/>
</dbReference>
<name>A0ABP1CIQ7_9APHY</name>
<organism evidence="2 3">
    <name type="scientific">Somion occarium</name>
    <dbReference type="NCBI Taxonomy" id="3059160"/>
    <lineage>
        <taxon>Eukaryota</taxon>
        <taxon>Fungi</taxon>
        <taxon>Dikarya</taxon>
        <taxon>Basidiomycota</taxon>
        <taxon>Agaricomycotina</taxon>
        <taxon>Agaricomycetes</taxon>
        <taxon>Polyporales</taxon>
        <taxon>Cerrenaceae</taxon>
        <taxon>Somion</taxon>
    </lineage>
</organism>
<feature type="compositionally biased region" description="Basic and acidic residues" evidence="1">
    <location>
        <begin position="283"/>
        <end position="293"/>
    </location>
</feature>
<accession>A0ABP1CIQ7</accession>
<dbReference type="PANTHER" id="PTHR33321:SF12">
    <property type="entry name" value="PLANT BASIC SECRETORY PROTEIN (BSP) FAMILY PROTEIN"/>
    <property type="match status" value="1"/>
</dbReference>
<keyword evidence="3" id="KW-1185">Reference proteome</keyword>
<evidence type="ECO:0000313" key="3">
    <source>
        <dbReference type="Proteomes" id="UP001497453"/>
    </source>
</evidence>
<dbReference type="EMBL" id="OZ037944">
    <property type="protein sequence ID" value="CAL1694568.1"/>
    <property type="molecule type" value="Genomic_DNA"/>
</dbReference>
<dbReference type="InterPro" id="IPR007541">
    <property type="entry name" value="Uncharacterised_BSP"/>
</dbReference>
<evidence type="ECO:0000313" key="2">
    <source>
        <dbReference type="EMBL" id="CAL1694568.1"/>
    </source>
</evidence>
<reference evidence="3" key="1">
    <citation type="submission" date="2024-04" db="EMBL/GenBank/DDBJ databases">
        <authorList>
            <person name="Shaw F."/>
            <person name="Minotto A."/>
        </authorList>
    </citation>
    <scope>NUCLEOTIDE SEQUENCE [LARGE SCALE GENOMIC DNA]</scope>
</reference>
<gene>
    <name evidence="2" type="ORF">GFSPODELE1_LOCUS372</name>
</gene>
<sequence length="293" mass="33536">MHWNTFTNAPPAYQAVPTQYFLPPKPTVPPRPDEWPIPTLRLRVDDLNHPGAQLFFQHINPNEALRKAVMASFTWLYTLETVPRNVEVIQLVLRSMPGVAHTTGTDIYKEIHFSLDHIVNCSDRAKDEIEGVITHEVVHCFQHNGQGQAPSGFIEGVAGRSLFLTPGCLHDELDSCTVYLISFFLDWVRLRAGKAPPHWKMRPAEKWDAGYDCTAYFLDWLEGKYGFGIVRTLNLTMRDRAYEDYIFKEHTGKKVGKLWKRYCEHLQGPGDVVGRPEVPGNKPVEEKTEEQHT</sequence>
<feature type="region of interest" description="Disordered" evidence="1">
    <location>
        <begin position="270"/>
        <end position="293"/>
    </location>
</feature>